<dbReference type="EMBL" id="JBHMCF010000040">
    <property type="protein sequence ID" value="MFB9475099.1"/>
    <property type="molecule type" value="Genomic_DNA"/>
</dbReference>
<evidence type="ECO:0000256" key="2">
    <source>
        <dbReference type="SAM" id="SignalP"/>
    </source>
</evidence>
<feature type="chain" id="PRO_5046948364" evidence="2">
    <location>
        <begin position="32"/>
        <end position="719"/>
    </location>
</feature>
<gene>
    <name evidence="3" type="ORF">ACFFR3_36895</name>
</gene>
<keyword evidence="2" id="KW-0732">Signal</keyword>
<accession>A0ABV5NXQ9</accession>
<keyword evidence="1" id="KW-0812">Transmembrane</keyword>
<sequence length="719" mass="76096">MSSSSGSGLRVIRKTTLLAALSAALLAPTMAVTPGEAAATPVLTEIRRQTLAVSITSITPEVPKSLTDVIKITGTVRNDTGTAMSGLQVRLRYSALPFTDRASMATYQADQNNATLPSSVSTRNSFQNLEPLDVGGTARWEITATPVQLGLRQFGVYPIAVDVAQWGVPLSAQRTFLTYAPPTTPRPPRNKLAVVLPVIDQPRRATDTDPDAPGKGPLFLDDKLSQAVTGRGRLADLLSIAQSAPSSVTWVVDPALLDDLSAMTKGYQVKTKDGKRSQPPSAAAGQWLTDMRTSLAASPVVALPYADPDVAALAHQGLDPQTRRAVELGGQKAQQLLSAKAKTNLNWPAAGVLDPDALDLLAVSGVNTVLLNSTNLPPQPPVPTTPDAAATLDSVNGPVTALVADPELSRLFEPAGPTSQALTRQRFIAETAMIAAEPGQTVPRSLVVAPSRRWNPNPALISSLLKTAGRLPWLQLTTLESLKPGKTSVPRAGLTYTDQNRKQELSGKYLDSVKESWSMAQLLSRVTTDGAPSSFDAAVLRLTSSAWRDSTRAGRAAAKMVGTAVTNTTNKIQIFGVGGPRTLAGSSGVVPISVKNGMGHPVALYIDVKSDNPELLQIKIVEETRTIGPGQSTTFQVTMNATPDTSGDATVTVQLKTPDGQPYGKPQRLTIRTTGYTGIALVIVGAALTVMLAAVVTRLLRRRSQRKLARTKTRESETV</sequence>
<feature type="signal peptide" evidence="2">
    <location>
        <begin position="1"/>
        <end position="31"/>
    </location>
</feature>
<dbReference type="InterPro" id="IPR046112">
    <property type="entry name" value="DUF6049"/>
</dbReference>
<comment type="caution">
    <text evidence="3">The sequence shown here is derived from an EMBL/GenBank/DDBJ whole genome shotgun (WGS) entry which is preliminary data.</text>
</comment>
<evidence type="ECO:0000313" key="4">
    <source>
        <dbReference type="Proteomes" id="UP001589568"/>
    </source>
</evidence>
<protein>
    <submittedName>
        <fullName evidence="3">DUF6049 family protein</fullName>
    </submittedName>
</protein>
<proteinExistence type="predicted"/>
<keyword evidence="1" id="KW-0472">Membrane</keyword>
<evidence type="ECO:0000313" key="3">
    <source>
        <dbReference type="EMBL" id="MFB9475099.1"/>
    </source>
</evidence>
<keyword evidence="1" id="KW-1133">Transmembrane helix</keyword>
<dbReference type="RefSeq" id="WP_364368734.1">
    <property type="nucleotide sequence ID" value="NZ_JBHMCF010000040.1"/>
</dbReference>
<feature type="transmembrane region" description="Helical" evidence="1">
    <location>
        <begin position="675"/>
        <end position="700"/>
    </location>
</feature>
<keyword evidence="4" id="KW-1185">Reference proteome</keyword>
<dbReference type="Proteomes" id="UP001589568">
    <property type="component" value="Unassembled WGS sequence"/>
</dbReference>
<dbReference type="Pfam" id="PF19516">
    <property type="entry name" value="DUF6049"/>
    <property type="match status" value="1"/>
</dbReference>
<organism evidence="3 4">
    <name type="scientific">Nonomuraea salmonea</name>
    <dbReference type="NCBI Taxonomy" id="46181"/>
    <lineage>
        <taxon>Bacteria</taxon>
        <taxon>Bacillati</taxon>
        <taxon>Actinomycetota</taxon>
        <taxon>Actinomycetes</taxon>
        <taxon>Streptosporangiales</taxon>
        <taxon>Streptosporangiaceae</taxon>
        <taxon>Nonomuraea</taxon>
    </lineage>
</organism>
<name>A0ABV5NXQ9_9ACTN</name>
<evidence type="ECO:0000256" key="1">
    <source>
        <dbReference type="SAM" id="Phobius"/>
    </source>
</evidence>
<reference evidence="3 4" key="1">
    <citation type="submission" date="2024-09" db="EMBL/GenBank/DDBJ databases">
        <authorList>
            <person name="Sun Q."/>
            <person name="Mori K."/>
        </authorList>
    </citation>
    <scope>NUCLEOTIDE SEQUENCE [LARGE SCALE GENOMIC DNA]</scope>
    <source>
        <strain evidence="3 4">JCM 3324</strain>
    </source>
</reference>